<reference key="2">
    <citation type="submission" date="2011-05" db="EMBL/GenBank/DDBJ databases">
        <title>Complete genome sequence of the aerobic marine methanotroph Methylomonas methanica MC09.</title>
        <authorList>
            <person name="Boden R."/>
            <person name="Cunliffe M."/>
            <person name="Scanlan J."/>
            <person name="Moussard H."/>
            <person name="Kits K.D."/>
            <person name="Klotz M."/>
            <person name="Jetten M."/>
            <person name="Vuilleumier S."/>
            <person name="Han J."/>
            <person name="Peters L."/>
            <person name="Mikhailova N."/>
            <person name="Teshima H."/>
            <person name="Tapia R."/>
            <person name="Kyrpides N."/>
            <person name="Ivanova N."/>
            <person name="Pagani I."/>
            <person name="Cheng J.-F."/>
            <person name="Goodwin L."/>
            <person name="Han C."/>
            <person name="Hauser L."/>
            <person name="Land M."/>
            <person name="Lapidus A."/>
            <person name="Lucas S."/>
            <person name="Pitluck S."/>
            <person name="Woyke T."/>
            <person name="Stein L.Y."/>
            <person name="Murrell C."/>
        </authorList>
    </citation>
    <scope>NUCLEOTIDE SEQUENCE</scope>
    <source>
        <strain>MC09</strain>
    </source>
</reference>
<feature type="chain" id="PRO_5003396806" evidence="1">
    <location>
        <begin position="28"/>
        <end position="565"/>
    </location>
</feature>
<evidence type="ECO:0000313" key="3">
    <source>
        <dbReference type="Proteomes" id="UP000008888"/>
    </source>
</evidence>
<dbReference type="RefSeq" id="WP_013820846.1">
    <property type="nucleotide sequence ID" value="NC_015572.1"/>
</dbReference>
<dbReference type="KEGG" id="mmt:Metme_4281"/>
<dbReference type="EMBL" id="CP002738">
    <property type="protein sequence ID" value="AEG02631.1"/>
    <property type="molecule type" value="Genomic_DNA"/>
</dbReference>
<gene>
    <name evidence="2" type="ordered locus">Metme_4281</name>
</gene>
<dbReference type="AlphaFoldDB" id="G0A2X2"/>
<feature type="signal peptide" evidence="1">
    <location>
        <begin position="1"/>
        <end position="27"/>
    </location>
</feature>
<accession>G0A2X2</accession>
<keyword evidence="3" id="KW-1185">Reference proteome</keyword>
<sequence>MLKQTLNHSRLAIAVTVALSGVGAAHAAADCVMPQPRPPQAQESVSADGKTTTIITPENTIFAAQDPFAEPPGTNHLPTVYKNVCDGNGVEILNTLPSTPDHPYNLHPDPVITPIDKTSPTDDLMKAIKQISKSDREYYENHYGRYEDHDRNHRNDKMSVKAAAQLGLDILEGNPVPNRNYSGIPLLHYNGPNKIKRVQPIFNDAGEKIGGMVEVHQIWFDSHIEGDTNMIDPSDVLDVPWTIHYKVDTLNRGHEDFAPMVMYFDDPALSPPGMPPMPNVLMDQTFFPMEDGTRTEYMMQMAQGKYWNLSYHWGWRQHPPRVQVIENARKRVGPKSLPEWETSVFGQNPRADEASKLAAIAKIGDLAPAKRMWNTLREIQAKGHANKKQIKELNRAFEQWHNRTKLPDGFKADPDADWTIAFINNTIYGEMKGILDESQTTYPDWKTRGTTVKIKMLNGDYFDHAYFNVDFGGRRGWENTFQSTEAIGGAGQWFTFGRAHWWVNAGMPTASRPGLIMTPPATKVNGGDVIGEHNIVIQMNFEPSRRLRWYQFDPLHHEVAVWSIH</sequence>
<name>G0A2X2_METMM</name>
<protein>
    <submittedName>
        <fullName evidence="2">Uncharacterized protein</fullName>
    </submittedName>
</protein>
<proteinExistence type="predicted"/>
<evidence type="ECO:0000313" key="2">
    <source>
        <dbReference type="EMBL" id="AEG02631.1"/>
    </source>
</evidence>
<dbReference type="STRING" id="857087.Metme_4281"/>
<evidence type="ECO:0000256" key="1">
    <source>
        <dbReference type="SAM" id="SignalP"/>
    </source>
</evidence>
<dbReference type="Proteomes" id="UP000008888">
    <property type="component" value="Chromosome"/>
</dbReference>
<dbReference type="eggNOG" id="ENOG502ZBIB">
    <property type="taxonomic scope" value="Bacteria"/>
</dbReference>
<dbReference type="HOGENOM" id="CLU_482173_0_0_6"/>
<reference evidence="3" key="3">
    <citation type="submission" date="2011-05" db="EMBL/GenBank/DDBJ databases">
        <title>Complete sequence of Methylomonas methanica MC09.</title>
        <authorList>
            <consortium name="US DOE Joint Genome Institute"/>
            <person name="Lucas S."/>
            <person name="Han J."/>
            <person name="Lapidus A."/>
            <person name="Cheng J.-F."/>
            <person name="Goodwin L."/>
            <person name="Pitluck S."/>
            <person name="Peters L."/>
            <person name="Mikhailova N."/>
            <person name="Teshima H."/>
            <person name="Han C."/>
            <person name="Tapia R."/>
            <person name="Land M."/>
            <person name="Hauser L."/>
            <person name="Kyrpides N."/>
            <person name="Ivanova N."/>
            <person name="Pagani I."/>
            <person name="Stein L."/>
            <person name="Woyke T."/>
        </authorList>
    </citation>
    <scope>NUCLEOTIDE SEQUENCE [LARGE SCALE GENOMIC DNA]</scope>
    <source>
        <strain evidence="3">MC09</strain>
    </source>
</reference>
<dbReference type="OrthoDB" id="5557124at2"/>
<organism evidence="2 3">
    <name type="scientific">Methylomonas methanica (strain DSM 25384 / MC09)</name>
    <dbReference type="NCBI Taxonomy" id="857087"/>
    <lineage>
        <taxon>Bacteria</taxon>
        <taxon>Pseudomonadati</taxon>
        <taxon>Pseudomonadota</taxon>
        <taxon>Gammaproteobacteria</taxon>
        <taxon>Methylococcales</taxon>
        <taxon>Methylococcaceae</taxon>
        <taxon>Methylomonas</taxon>
    </lineage>
</organism>
<reference evidence="2 3" key="1">
    <citation type="journal article" date="2011" name="J. Bacteriol.">
        <title>Complete Genome Sequence of the Aerobic Marine Methanotroph Methylomonas methanica MC09.</title>
        <authorList>
            <person name="Boden R."/>
            <person name="Cunliffe M."/>
            <person name="Scanlan J."/>
            <person name="Moussard H."/>
            <person name="Kits K.D."/>
            <person name="Klotz M.G."/>
            <person name="Jetten M.S."/>
            <person name="Vuilleumier S."/>
            <person name="Han J."/>
            <person name="Peters L."/>
            <person name="Mikhailova N."/>
            <person name="Teshima H."/>
            <person name="Tapia R."/>
            <person name="Kyrpides N."/>
            <person name="Ivanova N."/>
            <person name="Pagani I."/>
            <person name="Cheng J.F."/>
            <person name="Goodwin L."/>
            <person name="Han C."/>
            <person name="Hauser L."/>
            <person name="Land M.L."/>
            <person name="Lapidus A."/>
            <person name="Lucas S."/>
            <person name="Pitluck S."/>
            <person name="Woyke T."/>
            <person name="Stein L."/>
            <person name="Murrell J.C."/>
        </authorList>
    </citation>
    <scope>NUCLEOTIDE SEQUENCE [LARGE SCALE GENOMIC DNA]</scope>
    <source>
        <strain evidence="2 3">MC09</strain>
    </source>
</reference>
<keyword evidence="1" id="KW-0732">Signal</keyword>